<keyword evidence="3" id="KW-1185">Reference proteome</keyword>
<dbReference type="PeptideAtlas" id="Q93642"/>
<dbReference type="IntAct" id="Q93642">
    <property type="interactions" value="3"/>
</dbReference>
<dbReference type="eggNOG" id="ENOG502TGXN">
    <property type="taxonomic scope" value="Eukaryota"/>
</dbReference>
<feature type="region of interest" description="Disordered" evidence="1">
    <location>
        <begin position="165"/>
        <end position="205"/>
    </location>
</feature>
<name>Q93642_CAEEL</name>
<protein>
    <submittedName>
        <fullName evidence="2">Uncharacterized protein</fullName>
    </submittedName>
</protein>
<dbReference type="KEGG" id="cel:CELE_F30A10.2"/>
<dbReference type="OMA" id="FFAETKI"/>
<dbReference type="Proteomes" id="UP000001940">
    <property type="component" value="Chromosome I"/>
</dbReference>
<reference evidence="2 3" key="1">
    <citation type="journal article" date="1998" name="Science">
        <title>Genome sequence of the nematode C. elegans: a platform for investigating biology.</title>
        <authorList>
            <consortium name="The C. elegans sequencing consortium"/>
            <person name="Sulson J.E."/>
            <person name="Waterston R."/>
        </authorList>
    </citation>
    <scope>NUCLEOTIDE SEQUENCE [LARGE SCALE GENOMIC DNA]</scope>
    <source>
        <strain evidence="2 3">Bristol N2</strain>
    </source>
</reference>
<evidence type="ECO:0007829" key="5">
    <source>
        <dbReference type="PeptideAtlas" id="Q93642"/>
    </source>
</evidence>
<sequence>MYPNQQFMRGKVRDLPDSGVIYLNRIKPIAQEFQQETTAEVEVSVQNIPRHGKSPSSFEKYNSVEERSPTRLPMITTSTTAPKILIEKKVNQQKQEFQKSKQSQLSVPEEAELDRLLDDLLKSDNIPKKTLQLAKIGRRSSKRHVGAYKPKVISFDGTARVNKQHARAHASPTSIGLNPIKTYAYGSSSSQNRGPDFDPWERMGQ</sequence>
<dbReference type="SMR" id="Q93642"/>
<dbReference type="AGR" id="WB:WBGene00009261"/>
<dbReference type="PaxDb" id="6239-F30A10.2"/>
<evidence type="ECO:0000313" key="2">
    <source>
        <dbReference type="EMBL" id="CAB03021.2"/>
    </source>
</evidence>
<dbReference type="HOGENOM" id="CLU_1120998_0_0_1"/>
<dbReference type="InParanoid" id="Q93642"/>
<dbReference type="AlphaFoldDB" id="Q93642"/>
<proteinExistence type="evidence at protein level"/>
<dbReference type="EMBL" id="BX284601">
    <property type="protein sequence ID" value="CAB03021.2"/>
    <property type="molecule type" value="Genomic_DNA"/>
</dbReference>
<feature type="compositionally biased region" description="Basic and acidic residues" evidence="1">
    <location>
        <begin position="195"/>
        <end position="205"/>
    </location>
</feature>
<dbReference type="WormBase" id="F30A10.2">
    <property type="protein sequence ID" value="CE39360"/>
    <property type="gene ID" value="WBGene00009261"/>
</dbReference>
<dbReference type="OrthoDB" id="5849901at2759"/>
<gene>
    <name evidence="2" type="ORF">CELE_F30A10.2</name>
    <name evidence="2 4" type="ORF">F30A10.2</name>
</gene>
<dbReference type="CTD" id="172776"/>
<dbReference type="UCSC" id="F30A10.2">
    <property type="organism name" value="c. elegans"/>
</dbReference>
<organism evidence="2 3">
    <name type="scientific">Caenorhabditis elegans</name>
    <dbReference type="NCBI Taxonomy" id="6239"/>
    <lineage>
        <taxon>Eukaryota</taxon>
        <taxon>Metazoa</taxon>
        <taxon>Ecdysozoa</taxon>
        <taxon>Nematoda</taxon>
        <taxon>Chromadorea</taxon>
        <taxon>Rhabditida</taxon>
        <taxon>Rhabditina</taxon>
        <taxon>Rhabditomorpha</taxon>
        <taxon>Rhabditoidea</taxon>
        <taxon>Rhabditidae</taxon>
        <taxon>Peloderinae</taxon>
        <taxon>Caenorhabditis</taxon>
    </lineage>
</organism>
<dbReference type="GeneID" id="172776"/>
<dbReference type="Bgee" id="WBGene00009261">
    <property type="expression patterns" value="Expressed in embryo and 3 other cell types or tissues"/>
</dbReference>
<dbReference type="PIR" id="T21565">
    <property type="entry name" value="T21565"/>
</dbReference>
<keyword evidence="5" id="KW-1267">Proteomics identification</keyword>
<evidence type="ECO:0000256" key="1">
    <source>
        <dbReference type="SAM" id="MobiDB-lite"/>
    </source>
</evidence>
<dbReference type="STRING" id="6239.F30A10.2.1"/>
<accession>Q93642</accession>
<dbReference type="FunCoup" id="Q93642">
    <property type="interactions" value="358"/>
</dbReference>
<evidence type="ECO:0000313" key="3">
    <source>
        <dbReference type="Proteomes" id="UP000001940"/>
    </source>
</evidence>
<dbReference type="RefSeq" id="NP_492515.2">
    <property type="nucleotide sequence ID" value="NM_060114.6"/>
</dbReference>
<evidence type="ECO:0000313" key="4">
    <source>
        <dbReference type="WormBase" id="F30A10.2"/>
    </source>
</evidence>